<dbReference type="PANTHER" id="PTHR17630">
    <property type="entry name" value="DIENELACTONE HYDROLASE"/>
    <property type="match status" value="1"/>
</dbReference>
<reference evidence="1 2" key="1">
    <citation type="submission" date="2019-09" db="EMBL/GenBank/DDBJ databases">
        <title>A chromosome-level genome assembly of the Chinese tupelo Nyssa sinensis.</title>
        <authorList>
            <person name="Yang X."/>
            <person name="Kang M."/>
            <person name="Yang Y."/>
            <person name="Xiong H."/>
            <person name="Wang M."/>
            <person name="Zhang Z."/>
            <person name="Wang Z."/>
            <person name="Wu H."/>
            <person name="Ma T."/>
            <person name="Liu J."/>
            <person name="Xi Z."/>
        </authorList>
    </citation>
    <scope>NUCLEOTIDE SEQUENCE [LARGE SCALE GENOMIC DNA]</scope>
    <source>
        <strain evidence="1">J267</strain>
        <tissue evidence="1">Leaf</tissue>
    </source>
</reference>
<dbReference type="OrthoDB" id="17560at2759"/>
<evidence type="ECO:0000313" key="1">
    <source>
        <dbReference type="EMBL" id="KAA8543202.1"/>
    </source>
</evidence>
<proteinExistence type="predicted"/>
<dbReference type="PANTHER" id="PTHR17630:SF44">
    <property type="entry name" value="PROTEIN AIM2"/>
    <property type="match status" value="1"/>
</dbReference>
<organism evidence="1 2">
    <name type="scientific">Nyssa sinensis</name>
    <dbReference type="NCBI Taxonomy" id="561372"/>
    <lineage>
        <taxon>Eukaryota</taxon>
        <taxon>Viridiplantae</taxon>
        <taxon>Streptophyta</taxon>
        <taxon>Embryophyta</taxon>
        <taxon>Tracheophyta</taxon>
        <taxon>Spermatophyta</taxon>
        <taxon>Magnoliopsida</taxon>
        <taxon>eudicotyledons</taxon>
        <taxon>Gunneridae</taxon>
        <taxon>Pentapetalae</taxon>
        <taxon>asterids</taxon>
        <taxon>Cornales</taxon>
        <taxon>Nyssaceae</taxon>
        <taxon>Nyssa</taxon>
    </lineage>
</organism>
<evidence type="ECO:0000313" key="2">
    <source>
        <dbReference type="Proteomes" id="UP000325577"/>
    </source>
</evidence>
<accession>A0A5J5BN84</accession>
<name>A0A5J5BN84_9ASTE</name>
<dbReference type="AlphaFoldDB" id="A0A5J5BN84"/>
<sequence length="241" mass="27850">MIRKFSIMKKDDVRHSMLRETTGPELNLWSIRVCCTTWGPQGVCYWAPLVQSLKFFLISDVSGYEAPNPRHWLLSFNEFKMFIPNSPNSLDTADCCTRVMASASLDTISWNSLFLILSKIEVSKMQNQLLQPYEIKAYLQLELQEDFAGVPRSRRNEEEERKAILLLNFAKSSHIQDAVLLYPSLVTVDDIKEVKRHLLQYWELRLLSPPELLKQSEEILSTKYEVNGYVKIFLGIAMDGP</sequence>
<protein>
    <submittedName>
        <fullName evidence="1">Uncharacterized protein</fullName>
    </submittedName>
</protein>
<gene>
    <name evidence="1" type="ORF">F0562_021303</name>
</gene>
<dbReference type="Proteomes" id="UP000325577">
    <property type="component" value="Linkage Group LG11"/>
</dbReference>
<keyword evidence="2" id="KW-1185">Reference proteome</keyword>
<dbReference type="EMBL" id="CM018034">
    <property type="protein sequence ID" value="KAA8543202.1"/>
    <property type="molecule type" value="Genomic_DNA"/>
</dbReference>